<proteinExistence type="predicted"/>
<dbReference type="Proteomes" id="UP000243416">
    <property type="component" value="Unassembled WGS sequence"/>
</dbReference>
<dbReference type="SUPFAM" id="SSF109604">
    <property type="entry name" value="HD-domain/PDEase-like"/>
    <property type="match status" value="1"/>
</dbReference>
<evidence type="ECO:0000313" key="2">
    <source>
        <dbReference type="Proteomes" id="UP000243416"/>
    </source>
</evidence>
<dbReference type="Gene3D" id="1.10.3210.10">
    <property type="entry name" value="Hypothetical protein af1432"/>
    <property type="match status" value="1"/>
</dbReference>
<gene>
    <name evidence="1" type="ORF">ACY05_00405</name>
</gene>
<dbReference type="PROSITE" id="PS51833">
    <property type="entry name" value="HDOD"/>
    <property type="match status" value="1"/>
</dbReference>
<reference evidence="1 2" key="1">
    <citation type="journal article" date="2016" name="ISME J.">
        <title>Integrated multi-omics analyses reveal the biochemical mechanisms and phylogenetic relevance of anaerobic androgen biodegradation in the environment.</title>
        <authorList>
            <person name="Yang F.C."/>
            <person name="Chen Y.L."/>
            <person name="Tang S.L."/>
            <person name="Yu C.P."/>
            <person name="Wang P.H."/>
            <person name="Ismail W."/>
            <person name="Wang C.H."/>
            <person name="Ding J.Y."/>
            <person name="Yang C.Y."/>
            <person name="Yang C.Y."/>
            <person name="Chiang Y.R."/>
        </authorList>
    </citation>
    <scope>NUCLEOTIDE SEQUENCE [LARGE SCALE GENOMIC DNA]</scope>
    <source>
        <strain evidence="1 2">DSM 13999</strain>
    </source>
</reference>
<dbReference type="CDD" id="cd00077">
    <property type="entry name" value="HDc"/>
    <property type="match status" value="1"/>
</dbReference>
<dbReference type="NCBIfam" id="TIGR00277">
    <property type="entry name" value="HDIG"/>
    <property type="match status" value="1"/>
</dbReference>
<keyword evidence="2" id="KW-1185">Reference proteome</keyword>
<name>A0A656Z9F4_9PROT</name>
<dbReference type="EMBL" id="LFZK01000001">
    <property type="protein sequence ID" value="KYC29085.1"/>
    <property type="molecule type" value="Genomic_DNA"/>
</dbReference>
<accession>A0A656Z9F4</accession>
<dbReference type="InterPro" id="IPR003607">
    <property type="entry name" value="HD/PDEase_dom"/>
</dbReference>
<dbReference type="InterPro" id="IPR013976">
    <property type="entry name" value="HDOD"/>
</dbReference>
<dbReference type="InterPro" id="IPR006675">
    <property type="entry name" value="HDIG_dom"/>
</dbReference>
<dbReference type="PANTHER" id="PTHR33525">
    <property type="match status" value="1"/>
</dbReference>
<dbReference type="InterPro" id="IPR052340">
    <property type="entry name" value="RNase_Y/CdgJ"/>
</dbReference>
<protein>
    <submittedName>
        <fullName evidence="1">Uncharacterized protein</fullName>
    </submittedName>
</protein>
<organism evidence="1 2">
    <name type="scientific">Sterolibacterium denitrificans</name>
    <dbReference type="NCBI Taxonomy" id="157592"/>
    <lineage>
        <taxon>Bacteria</taxon>
        <taxon>Pseudomonadati</taxon>
        <taxon>Pseudomonadota</taxon>
        <taxon>Betaproteobacteria</taxon>
        <taxon>Nitrosomonadales</taxon>
        <taxon>Sterolibacteriaceae</taxon>
        <taxon>Sterolibacterium</taxon>
    </lineage>
</organism>
<dbReference type="OrthoDB" id="9770715at2"/>
<sequence>MTPISLQAVINDLGNLPAAPAVVMQLMEYLERDEVEGKEVARLIAQDPVLAAKCLSLANSSVYAVQRRVSTIQDALVVVGQQAVAAMVSSMAVTERFQRLRIEGYDPRNFWLHSVCTAFSARALARYTRINPETAFVTGLIHDIGQLALAARFPEHFSAVLEYKRDKDCRTIDAEKRVLGFTHSQVGEAVAEELKFTPEVARAVAGHHEPEAHPASTLTSLIHVADVLGHTLEFAQDENDLAPRMAEFALDRLGLGWADLKQVMAEVDAQRQDADLFLH</sequence>
<evidence type="ECO:0000313" key="1">
    <source>
        <dbReference type="EMBL" id="KYC29085.1"/>
    </source>
</evidence>
<dbReference type="SMART" id="SM00471">
    <property type="entry name" value="HDc"/>
    <property type="match status" value="1"/>
</dbReference>
<dbReference type="Pfam" id="PF08668">
    <property type="entry name" value="HDOD"/>
    <property type="match status" value="1"/>
</dbReference>
<dbReference type="AlphaFoldDB" id="A0A656Z9F4"/>
<comment type="caution">
    <text evidence="1">The sequence shown here is derived from an EMBL/GenBank/DDBJ whole genome shotgun (WGS) entry which is preliminary data.</text>
</comment>
<dbReference type="RefSeq" id="WP_067169267.1">
    <property type="nucleotide sequence ID" value="NZ_LFZK01000001.1"/>
</dbReference>
<dbReference type="PANTHER" id="PTHR33525:SF3">
    <property type="entry name" value="RIBONUCLEASE Y"/>
    <property type="match status" value="1"/>
</dbReference>